<comment type="caution">
    <text evidence="2">The sequence shown here is derived from an EMBL/GenBank/DDBJ whole genome shotgun (WGS) entry which is preliminary data.</text>
</comment>
<sequence length="121" mass="13596">MIAALSKEPHSIKPLCKLFEIPRSSYHYRLKYRGVVTPEKALLRQKVVDIHSRSRGSAGARTIAGQLTQEGENVGRYKAASLMKELGIISKQPNKHKYKISEDVSKIAPNLLNRKFNVKAP</sequence>
<name>A0A2T3IE98_9GAMM</name>
<feature type="domain" description="HTH-like" evidence="1">
    <location>
        <begin position="41"/>
        <end position="96"/>
    </location>
</feature>
<evidence type="ECO:0000313" key="3">
    <source>
        <dbReference type="Proteomes" id="UP000240254"/>
    </source>
</evidence>
<dbReference type="InterPro" id="IPR025948">
    <property type="entry name" value="HTH-like_dom"/>
</dbReference>
<gene>
    <name evidence="2" type="ORF">CTM88_21005</name>
</gene>
<dbReference type="InterPro" id="IPR050900">
    <property type="entry name" value="Transposase_IS3/IS150/IS904"/>
</dbReference>
<dbReference type="AlphaFoldDB" id="A0A2T3IE98"/>
<reference evidence="2 3" key="1">
    <citation type="submission" date="2018-03" db="EMBL/GenBank/DDBJ databases">
        <title>Whole genome sequencing of Histamine producing bacteria.</title>
        <authorList>
            <person name="Butler K."/>
        </authorList>
    </citation>
    <scope>NUCLEOTIDE SEQUENCE [LARGE SCALE GENOMIC DNA]</scope>
    <source>
        <strain evidence="2 3">BS2</strain>
    </source>
</reference>
<dbReference type="PANTHER" id="PTHR46889">
    <property type="entry name" value="TRANSPOSASE INSF FOR INSERTION SEQUENCE IS3B-RELATED"/>
    <property type="match status" value="1"/>
</dbReference>
<protein>
    <submittedName>
        <fullName evidence="2">IS3 family transposase</fullName>
    </submittedName>
</protein>
<dbReference type="Pfam" id="PF13276">
    <property type="entry name" value="HTH_21"/>
    <property type="match status" value="1"/>
</dbReference>
<evidence type="ECO:0000259" key="1">
    <source>
        <dbReference type="Pfam" id="PF13276"/>
    </source>
</evidence>
<feature type="non-terminal residue" evidence="2">
    <location>
        <position position="121"/>
    </location>
</feature>
<dbReference type="RefSeq" id="WP_181317447.1">
    <property type="nucleotide sequence ID" value="NZ_LZFA01000024.1"/>
</dbReference>
<organism evidence="2 3">
    <name type="scientific">Photobacterium aquimaris</name>
    <dbReference type="NCBI Taxonomy" id="512643"/>
    <lineage>
        <taxon>Bacteria</taxon>
        <taxon>Pseudomonadati</taxon>
        <taxon>Pseudomonadota</taxon>
        <taxon>Gammaproteobacteria</taxon>
        <taxon>Vibrionales</taxon>
        <taxon>Vibrionaceae</taxon>
        <taxon>Photobacterium</taxon>
    </lineage>
</organism>
<dbReference type="EMBL" id="PYMK01000065">
    <property type="protein sequence ID" value="PSU20136.1"/>
    <property type="molecule type" value="Genomic_DNA"/>
</dbReference>
<dbReference type="PANTHER" id="PTHR46889:SF4">
    <property type="entry name" value="TRANSPOSASE INSO FOR INSERTION SEQUENCE ELEMENT IS911B-RELATED"/>
    <property type="match status" value="1"/>
</dbReference>
<evidence type="ECO:0000313" key="2">
    <source>
        <dbReference type="EMBL" id="PSU20136.1"/>
    </source>
</evidence>
<dbReference type="Proteomes" id="UP000240254">
    <property type="component" value="Unassembled WGS sequence"/>
</dbReference>
<accession>A0A2T3IE98</accession>
<proteinExistence type="predicted"/>